<keyword evidence="2" id="KW-1185">Reference proteome</keyword>
<accession>A0ABX7F6F3</accession>
<evidence type="ECO:0008006" key="3">
    <source>
        <dbReference type="Google" id="ProtNLM"/>
    </source>
</evidence>
<dbReference type="EMBL" id="CP047166">
    <property type="protein sequence ID" value="QRF65771.1"/>
    <property type="molecule type" value="Genomic_DNA"/>
</dbReference>
<evidence type="ECO:0000313" key="1">
    <source>
        <dbReference type="EMBL" id="QRF65771.1"/>
    </source>
</evidence>
<gene>
    <name evidence="1" type="ORF">GQA70_05215</name>
</gene>
<organism evidence="1 2">
    <name type="scientific">Ponticoccus alexandrii</name>
    <dbReference type="NCBI Taxonomy" id="1943633"/>
    <lineage>
        <taxon>Bacteria</taxon>
        <taxon>Pseudomonadati</taxon>
        <taxon>Pseudomonadota</taxon>
        <taxon>Alphaproteobacteria</taxon>
        <taxon>Rhodobacterales</taxon>
        <taxon>Roseobacteraceae</taxon>
        <taxon>Ponticoccus</taxon>
    </lineage>
</organism>
<dbReference type="RefSeq" id="WP_023852187.1">
    <property type="nucleotide sequence ID" value="NZ_CP047166.1"/>
</dbReference>
<evidence type="ECO:0000313" key="2">
    <source>
        <dbReference type="Proteomes" id="UP000596387"/>
    </source>
</evidence>
<protein>
    <recommendedName>
        <fullName evidence="3">Transcription elongation factor GreA/GreB C-terminal domain-containing protein</fullName>
    </recommendedName>
</protein>
<proteinExistence type="predicted"/>
<dbReference type="Proteomes" id="UP000596387">
    <property type="component" value="Chromosome"/>
</dbReference>
<name>A0ABX7F6F3_9RHOB</name>
<reference evidence="1 2" key="1">
    <citation type="submission" date="2019-12" db="EMBL/GenBank/DDBJ databases">
        <title>Complete Genome Sequence of a Quorum-Sensing Bacterium,Rhodobacteraceae bacterium C31, Isolated from a marine microalgae symbiotic bacteria.</title>
        <authorList>
            <person name="Zhang Y."/>
        </authorList>
    </citation>
    <scope>NUCLEOTIDE SEQUENCE [LARGE SCALE GENOMIC DNA]</scope>
    <source>
        <strain evidence="1 2">C31</strain>
    </source>
</reference>
<sequence length="150" mass="15891">MAIPDATGSTIPQDETLQGEGKDCRCRLTTADRLQIERFLSFAGNSSVVYSQRMLDLLNRKLQAAVAIEGAAPPDVASFGRYISCVVDETETESGVLSFGLVARAGEIPVHTLLGATLIGLTVGQRTRLQSEDGTSRSLLLTQVGAPLAV</sequence>